<proteinExistence type="predicted"/>
<gene>
    <name evidence="1" type="ORF">QYF61_001490</name>
</gene>
<keyword evidence="2" id="KW-1185">Reference proteome</keyword>
<reference evidence="1 2" key="1">
    <citation type="journal article" date="2023" name="J. Hered.">
        <title>Chromosome-level genome of the wood stork (Mycteria americana) provides insight into avian chromosome evolution.</title>
        <authorList>
            <person name="Flamio R. Jr."/>
            <person name="Ramstad K.M."/>
        </authorList>
    </citation>
    <scope>NUCLEOTIDE SEQUENCE [LARGE SCALE GENOMIC DNA]</scope>
    <source>
        <strain evidence="1">JAX WOST 10</strain>
    </source>
</reference>
<dbReference type="EMBL" id="JAUNZN010000002">
    <property type="protein sequence ID" value="KAK4825667.1"/>
    <property type="molecule type" value="Genomic_DNA"/>
</dbReference>
<organism evidence="1 2">
    <name type="scientific">Mycteria americana</name>
    <name type="common">Wood stork</name>
    <dbReference type="NCBI Taxonomy" id="33587"/>
    <lineage>
        <taxon>Eukaryota</taxon>
        <taxon>Metazoa</taxon>
        <taxon>Chordata</taxon>
        <taxon>Craniata</taxon>
        <taxon>Vertebrata</taxon>
        <taxon>Euteleostomi</taxon>
        <taxon>Archelosauria</taxon>
        <taxon>Archosauria</taxon>
        <taxon>Dinosauria</taxon>
        <taxon>Saurischia</taxon>
        <taxon>Theropoda</taxon>
        <taxon>Coelurosauria</taxon>
        <taxon>Aves</taxon>
        <taxon>Neognathae</taxon>
        <taxon>Neoaves</taxon>
        <taxon>Aequornithes</taxon>
        <taxon>Ciconiiformes</taxon>
        <taxon>Ciconiidae</taxon>
        <taxon>Mycteria</taxon>
    </lineage>
</organism>
<dbReference type="PRINTS" id="PR01345">
    <property type="entry name" value="CERVTRCPTASE"/>
</dbReference>
<accession>A0AAN7P1R8</accession>
<dbReference type="AlphaFoldDB" id="A0AAN7P1R8"/>
<comment type="caution">
    <text evidence="1">The sequence shown here is derived from an EMBL/GenBank/DDBJ whole genome shotgun (WGS) entry which is preliminary data.</text>
</comment>
<evidence type="ECO:0000313" key="1">
    <source>
        <dbReference type="EMBL" id="KAK4825667.1"/>
    </source>
</evidence>
<evidence type="ECO:0000313" key="2">
    <source>
        <dbReference type="Proteomes" id="UP001333110"/>
    </source>
</evidence>
<dbReference type="Proteomes" id="UP001333110">
    <property type="component" value="Unassembled WGS sequence"/>
</dbReference>
<protein>
    <submittedName>
        <fullName evidence="1">Uncharacterized protein</fullName>
    </submittedName>
</protein>
<sequence>MGAAGSKALWRFCLGTSRLGAFSDQVPPAEDAVKTHDKESPAAEVLLSVTVHLKPSQETGERLERDGFDGRTVRLIVGMECTLSTFADDIKPSGAVDRLEGRDATQRDPDRLEEWAHVNLMKFNKVLHLGQGNHQYQYRLGDGWIESCSAEKDLGILVDEKLDMSWQCVLAAQKASCILGFIKRSVASRSREGILPLYSALVRPPRGTASSLQEGHGPVGAGPEEATKMVRGLEHLSCEDRLRELGLFSLEKRRLQGDLIAAFQYLNGAYEKDGDRLFTKACSDRTRGNAFKLKDGRFRLDIRKKCWLPREAADASSLEVFKARLDGALSSEDSVKDALVDCKMWKSSWRESKIKLEDKMACGLVQIEEAPLLSVTM</sequence>
<name>A0AAN7P1R8_MYCAM</name>
<dbReference type="PANTHER" id="PTHR33332">
    <property type="entry name" value="REVERSE TRANSCRIPTASE DOMAIN-CONTAINING PROTEIN"/>
    <property type="match status" value="1"/>
</dbReference>